<evidence type="ECO:0000313" key="2">
    <source>
        <dbReference type="Proteomes" id="UP000601990"/>
    </source>
</evidence>
<proteinExistence type="predicted"/>
<comment type="caution">
    <text evidence="1">The sequence shown here is derived from an EMBL/GenBank/DDBJ whole genome shotgun (WGS) entry which is preliminary data.</text>
</comment>
<evidence type="ECO:0000313" key="1">
    <source>
        <dbReference type="EMBL" id="NMF92717.1"/>
    </source>
</evidence>
<name>A0ABX1MXK5_9RHOO</name>
<reference evidence="1" key="1">
    <citation type="submission" date="2019-12" db="EMBL/GenBank/DDBJ databases">
        <title>Comparative genomics gives insights into the taxonomy of the Azoarcus-Aromatoleum group and reveals separate origins of nif in the plant-associated Azoarcus and non-plant-associated Aromatoleum sub-groups.</title>
        <authorList>
            <person name="Lafos M."/>
            <person name="Maluk M."/>
            <person name="Batista M."/>
            <person name="Junghare M."/>
            <person name="Carmona M."/>
            <person name="Faoro H."/>
            <person name="Cruz L.M."/>
            <person name="Battistoni F."/>
            <person name="De Souza E."/>
            <person name="Pedrosa F."/>
            <person name="Chen W.-M."/>
            <person name="Poole P.S."/>
            <person name="Dixon R.A."/>
            <person name="James E.K."/>
        </authorList>
    </citation>
    <scope>NUCLEOTIDE SEQUENCE</scope>
    <source>
        <strain evidence="1">U120</strain>
    </source>
</reference>
<sequence>MNIKLRGPEAVHQFCDVVSDSCTANLTLLRAVDGVVDWLTTLSDEAQTAAAKAERFADLICKAEPQDEIDPDDITADTIHNAESAIERLIEQFRIRRQSAVKDRELGGEHEACVLSAYDETIEAFQHLHSAMTALRWAIMEHDADLSPVSGPFSSVEQMLSLLKAG</sequence>
<keyword evidence="2" id="KW-1185">Reference proteome</keyword>
<dbReference type="EMBL" id="WTVH01000007">
    <property type="protein sequence ID" value="NMF92717.1"/>
    <property type="molecule type" value="Genomic_DNA"/>
</dbReference>
<protein>
    <submittedName>
        <fullName evidence="1">Uncharacterized protein</fullName>
    </submittedName>
</protein>
<dbReference type="RefSeq" id="WP_169198021.1">
    <property type="nucleotide sequence ID" value="NZ_WTVH02000010.1"/>
</dbReference>
<organism evidence="1 2">
    <name type="scientific">Aromatoleum buckelii</name>
    <dbReference type="NCBI Taxonomy" id="200254"/>
    <lineage>
        <taxon>Bacteria</taxon>
        <taxon>Pseudomonadati</taxon>
        <taxon>Pseudomonadota</taxon>
        <taxon>Betaproteobacteria</taxon>
        <taxon>Rhodocyclales</taxon>
        <taxon>Rhodocyclaceae</taxon>
        <taxon>Aromatoleum</taxon>
    </lineage>
</organism>
<accession>A0ABX1MXK5</accession>
<dbReference type="Proteomes" id="UP000601990">
    <property type="component" value="Unassembled WGS sequence"/>
</dbReference>
<gene>
    <name evidence="1" type="ORF">GO608_05165</name>
</gene>